<reference evidence="2 3" key="1">
    <citation type="journal article" date="2007" name="Science">
        <title>Sea anemone genome reveals ancestral eumetazoan gene repertoire and genomic organization.</title>
        <authorList>
            <person name="Putnam N.H."/>
            <person name="Srivastava M."/>
            <person name="Hellsten U."/>
            <person name="Dirks B."/>
            <person name="Chapman J."/>
            <person name="Salamov A."/>
            <person name="Terry A."/>
            <person name="Shapiro H."/>
            <person name="Lindquist E."/>
            <person name="Kapitonov V.V."/>
            <person name="Jurka J."/>
            <person name="Genikhovich G."/>
            <person name="Grigoriev I.V."/>
            <person name="Lucas S.M."/>
            <person name="Steele R.E."/>
            <person name="Finnerty J.R."/>
            <person name="Technau U."/>
            <person name="Martindale M.Q."/>
            <person name="Rokhsar D.S."/>
        </authorList>
    </citation>
    <scope>NUCLEOTIDE SEQUENCE [LARGE SCALE GENOMIC DNA]</scope>
    <source>
        <strain evidence="3">CH2 X CH6</strain>
    </source>
</reference>
<gene>
    <name evidence="2" type="ORF">NEMVEDRAFT_v1g226065</name>
</gene>
<evidence type="ECO:0000256" key="1">
    <source>
        <dbReference type="SAM" id="MobiDB-lite"/>
    </source>
</evidence>
<feature type="compositionally biased region" description="Polar residues" evidence="1">
    <location>
        <begin position="30"/>
        <end position="59"/>
    </location>
</feature>
<dbReference type="AlphaFoldDB" id="A8DWQ4"/>
<sequence length="120" mass="14247">MSYSVGEEFRDPKFDPQYQDVKFADAKDANPNSKNAQDYTLRKSISFNNVKKNRNPQSTKKPKPYDIENFTVNYAFSEEFHKDYNIEKYLNQNLRAGASYNYTIQPKFIEPFKKSKFFNK</sequence>
<keyword evidence="3" id="KW-1185">Reference proteome</keyword>
<accession>A8DWQ4</accession>
<protein>
    <submittedName>
        <fullName evidence="2">Uncharacterized protein</fullName>
    </submittedName>
</protein>
<evidence type="ECO:0000313" key="2">
    <source>
        <dbReference type="EMBL" id="EDO25356.1"/>
    </source>
</evidence>
<dbReference type="HOGENOM" id="CLU_2055602_0_0_1"/>
<organism evidence="2 3">
    <name type="scientific">Nematostella vectensis</name>
    <name type="common">Starlet sea anemone</name>
    <dbReference type="NCBI Taxonomy" id="45351"/>
    <lineage>
        <taxon>Eukaryota</taxon>
        <taxon>Metazoa</taxon>
        <taxon>Cnidaria</taxon>
        <taxon>Anthozoa</taxon>
        <taxon>Hexacorallia</taxon>
        <taxon>Actiniaria</taxon>
        <taxon>Edwardsiidae</taxon>
        <taxon>Nematostella</taxon>
    </lineage>
</organism>
<dbReference type="EMBL" id="DS480042">
    <property type="protein sequence ID" value="EDO25356.1"/>
    <property type="molecule type" value="Genomic_DNA"/>
</dbReference>
<dbReference type="Proteomes" id="UP000001593">
    <property type="component" value="Unassembled WGS sequence"/>
</dbReference>
<feature type="non-terminal residue" evidence="2">
    <location>
        <position position="120"/>
    </location>
</feature>
<dbReference type="STRING" id="45351.A8DWQ4"/>
<name>A8DWQ4_NEMVE</name>
<proteinExistence type="predicted"/>
<evidence type="ECO:0000313" key="3">
    <source>
        <dbReference type="Proteomes" id="UP000001593"/>
    </source>
</evidence>
<feature type="region of interest" description="Disordered" evidence="1">
    <location>
        <begin position="22"/>
        <end position="64"/>
    </location>
</feature>
<dbReference type="InParanoid" id="A8DWQ4"/>